<dbReference type="EMBL" id="JBHSWU010000463">
    <property type="protein sequence ID" value="MFC6725299.1"/>
    <property type="molecule type" value="Genomic_DNA"/>
</dbReference>
<evidence type="ECO:0000259" key="4">
    <source>
        <dbReference type="PROSITE" id="PS51186"/>
    </source>
</evidence>
<dbReference type="PANTHER" id="PTHR43792">
    <property type="entry name" value="GNAT FAMILY, PUTATIVE (AFU_ORTHOLOGUE AFUA_3G00765)-RELATED-RELATED"/>
    <property type="match status" value="1"/>
</dbReference>
<dbReference type="InterPro" id="IPR051531">
    <property type="entry name" value="N-acetyltransferase"/>
</dbReference>
<keyword evidence="1 5" id="KW-0808">Transferase</keyword>
<sequence>MPGETFLRTDRLTLRTVERDDVDFLQRGHNDPDVRTPLGMYGPKNGAQVEGFVQGSVEDDDSIDLLVCVDDDPVGAATVNNLHWDRPALGYWLVPEARGNGYATEAVGALVDHLFETYDRHGVHARVFDFNEASRALLDRLGFAEEGRLRENRFRRGEYVDELTYGLLRREWEEARPLAER</sequence>
<organism evidence="5 6">
    <name type="scientific">Halobium palmae</name>
    <dbReference type="NCBI Taxonomy" id="1776492"/>
    <lineage>
        <taxon>Archaea</taxon>
        <taxon>Methanobacteriati</taxon>
        <taxon>Methanobacteriota</taxon>
        <taxon>Stenosarchaea group</taxon>
        <taxon>Halobacteria</taxon>
        <taxon>Halobacteriales</taxon>
        <taxon>Haloferacaceae</taxon>
        <taxon>Halobium</taxon>
    </lineage>
</organism>
<dbReference type="AlphaFoldDB" id="A0ABD5S180"/>
<dbReference type="GO" id="GO:0016746">
    <property type="term" value="F:acyltransferase activity"/>
    <property type="evidence" value="ECO:0007669"/>
    <property type="project" value="UniProtKB-KW"/>
</dbReference>
<feature type="domain" description="N-acetyltransferase" evidence="4">
    <location>
        <begin position="12"/>
        <end position="166"/>
    </location>
</feature>
<dbReference type="InterPro" id="IPR000182">
    <property type="entry name" value="GNAT_dom"/>
</dbReference>
<keyword evidence="6" id="KW-1185">Reference proteome</keyword>
<dbReference type="EC" id="2.3.-.-" evidence="5"/>
<evidence type="ECO:0000256" key="1">
    <source>
        <dbReference type="ARBA" id="ARBA00022679"/>
    </source>
</evidence>
<dbReference type="PANTHER" id="PTHR43792:SF8">
    <property type="entry name" value="[RIBOSOMAL PROTEIN US5]-ALANINE N-ACETYLTRANSFERASE"/>
    <property type="match status" value="1"/>
</dbReference>
<comment type="similarity">
    <text evidence="3">Belongs to the acetyltransferase family. RimJ subfamily.</text>
</comment>
<protein>
    <submittedName>
        <fullName evidence="5">GNAT family N-acetyltransferase</fullName>
        <ecNumber evidence="5">2.3.-.-</ecNumber>
    </submittedName>
</protein>
<dbReference type="InterPro" id="IPR016181">
    <property type="entry name" value="Acyl_CoA_acyltransferase"/>
</dbReference>
<keyword evidence="2 5" id="KW-0012">Acyltransferase</keyword>
<dbReference type="Pfam" id="PF13302">
    <property type="entry name" value="Acetyltransf_3"/>
    <property type="match status" value="1"/>
</dbReference>
<dbReference type="Proteomes" id="UP001596328">
    <property type="component" value="Unassembled WGS sequence"/>
</dbReference>
<evidence type="ECO:0000256" key="2">
    <source>
        <dbReference type="ARBA" id="ARBA00023315"/>
    </source>
</evidence>
<dbReference type="Gene3D" id="3.40.630.30">
    <property type="match status" value="1"/>
</dbReference>
<dbReference type="SUPFAM" id="SSF55729">
    <property type="entry name" value="Acyl-CoA N-acyltransferases (Nat)"/>
    <property type="match status" value="1"/>
</dbReference>
<evidence type="ECO:0000313" key="5">
    <source>
        <dbReference type="EMBL" id="MFC6725299.1"/>
    </source>
</evidence>
<comment type="caution">
    <text evidence="5">The sequence shown here is derived from an EMBL/GenBank/DDBJ whole genome shotgun (WGS) entry which is preliminary data.</text>
</comment>
<dbReference type="PROSITE" id="PS51186">
    <property type="entry name" value="GNAT"/>
    <property type="match status" value="1"/>
</dbReference>
<name>A0ABD5S180_9EURY</name>
<proteinExistence type="inferred from homology"/>
<gene>
    <name evidence="5" type="ORF">ACFQE1_13150</name>
</gene>
<evidence type="ECO:0000256" key="3">
    <source>
        <dbReference type="ARBA" id="ARBA00038502"/>
    </source>
</evidence>
<evidence type="ECO:0000313" key="6">
    <source>
        <dbReference type="Proteomes" id="UP001596328"/>
    </source>
</evidence>
<accession>A0ABD5S180</accession>
<reference evidence="5 6" key="1">
    <citation type="journal article" date="2019" name="Int. J. Syst. Evol. Microbiol.">
        <title>The Global Catalogue of Microorganisms (GCM) 10K type strain sequencing project: providing services to taxonomists for standard genome sequencing and annotation.</title>
        <authorList>
            <consortium name="The Broad Institute Genomics Platform"/>
            <consortium name="The Broad Institute Genome Sequencing Center for Infectious Disease"/>
            <person name="Wu L."/>
            <person name="Ma J."/>
        </authorList>
    </citation>
    <scope>NUCLEOTIDE SEQUENCE [LARGE SCALE GENOMIC DNA]</scope>
    <source>
        <strain evidence="5 6">NBRC 111368</strain>
    </source>
</reference>